<evidence type="ECO:0000256" key="2">
    <source>
        <dbReference type="ARBA" id="ARBA00022679"/>
    </source>
</evidence>
<dbReference type="InterPro" id="IPR000719">
    <property type="entry name" value="Prot_kinase_dom"/>
</dbReference>
<dbReference type="AlphaFoldDB" id="A0A835WCL0"/>
<keyword evidence="2" id="KW-0808">Transferase</keyword>
<dbReference type="SUPFAM" id="SSF56112">
    <property type="entry name" value="Protein kinase-like (PK-like)"/>
    <property type="match status" value="1"/>
</dbReference>
<evidence type="ECO:0000256" key="6">
    <source>
        <dbReference type="PIRSR" id="PIRSR630616-1"/>
    </source>
</evidence>
<evidence type="ECO:0000256" key="4">
    <source>
        <dbReference type="ARBA" id="ARBA00022777"/>
    </source>
</evidence>
<sequence>MTAGPPEFLKACLGLCWGPLDAVPPSAKKPAEKKVEAKKVERKATWRSNPLVEHYNLVKQIGKGGFSEIWLGEHKETGQQVAVKVVDLKNEDLEQSEVTNLIAEAKFLRTMDCPFLLKCLETSHDDEWLVLILEYLSGGEMLEHLHKVKKYTEMEAAKLFAQVVSAISYLHNLNLMHRDIKPENVMFTHPVEVFEAEGKPLRVKVIDMGMSALYDPNKEVRGCIGTPGFVSPEIWNDAPHTPAGDVYALGVMLFIMLTGRKPFAGMDIRMMTYCNKPIKEAPGLQDERYLNLSTEAKDLVMKMLADDPKARPTCLEVLKHPFMTADESNAAAHREMGDLVRNRMRDLAQLRRVHGLQFALRLARKQGADKDAFLGALEQRRLKLSEASTPNSGDPENGGPNAGRSHPNSAGAGGTPFRRMSAGAGGGASHLARYSLAQSYAAAQPATGSHHARGGASGAGSRADDVMAITVDNPLSSASSAAQELALPMSRPPVPPILRTVGQVPVTGAHQAQLSDIGPAGVLSPRDSAFGHASLPPLPGTLATRSGAGAGAAGGPATAFANGPDMGKTSTPDRSSYDISLAAVPADLKARPGLPPRPPEHAHFPAFGHASTPPGAAGAISAVPEHMREDSKESSPHQAGGHHRRGLSNATGDSSHGGPGHSHHASVDPYTIVNAALPSTLQHCNSMPVADAVLGVGMGLGLNDDGGRVGGGSPVATMEVLEQAHMIRCMSVNPGGDLMLEMMQHAETMDRVLAEAVAANMPLALGAEQGPRLHP</sequence>
<evidence type="ECO:0000256" key="10">
    <source>
        <dbReference type="SAM" id="MobiDB-lite"/>
    </source>
</evidence>
<evidence type="ECO:0000256" key="8">
    <source>
        <dbReference type="PIRSR" id="PIRSR630616-3"/>
    </source>
</evidence>
<reference evidence="12" key="1">
    <citation type="journal article" date="2020" name="bioRxiv">
        <title>Comparative genomics of Chlamydomonas.</title>
        <authorList>
            <person name="Craig R.J."/>
            <person name="Hasan A.R."/>
            <person name="Ness R.W."/>
            <person name="Keightley P.D."/>
        </authorList>
    </citation>
    <scope>NUCLEOTIDE SEQUENCE</scope>
    <source>
        <strain evidence="12">SAG 7.73</strain>
    </source>
</reference>
<dbReference type="EMBL" id="JAEHOC010000002">
    <property type="protein sequence ID" value="KAG2444853.1"/>
    <property type="molecule type" value="Genomic_DNA"/>
</dbReference>
<gene>
    <name evidence="12" type="ORF">HXX76_001594</name>
</gene>
<dbReference type="PROSITE" id="PS00107">
    <property type="entry name" value="PROTEIN_KINASE_ATP"/>
    <property type="match status" value="1"/>
</dbReference>
<keyword evidence="4" id="KW-0418">Kinase</keyword>
<proteinExistence type="predicted"/>
<name>A0A835WCL0_CHLIN</name>
<dbReference type="SMART" id="SM00220">
    <property type="entry name" value="S_TKc"/>
    <property type="match status" value="1"/>
</dbReference>
<keyword evidence="13" id="KW-1185">Reference proteome</keyword>
<protein>
    <recommendedName>
        <fullName evidence="11">Protein kinase domain-containing protein</fullName>
    </recommendedName>
</protein>
<evidence type="ECO:0000313" key="13">
    <source>
        <dbReference type="Proteomes" id="UP000650467"/>
    </source>
</evidence>
<keyword evidence="3 7" id="KW-0547">Nucleotide-binding</keyword>
<dbReference type="OrthoDB" id="504170at2759"/>
<dbReference type="InterPro" id="IPR017441">
    <property type="entry name" value="Protein_kinase_ATP_BS"/>
</dbReference>
<dbReference type="Gene3D" id="1.10.510.10">
    <property type="entry name" value="Transferase(Phosphotransferase) domain 1"/>
    <property type="match status" value="1"/>
</dbReference>
<evidence type="ECO:0000259" key="11">
    <source>
        <dbReference type="PROSITE" id="PS50011"/>
    </source>
</evidence>
<evidence type="ECO:0000256" key="5">
    <source>
        <dbReference type="ARBA" id="ARBA00022840"/>
    </source>
</evidence>
<dbReference type="Proteomes" id="UP000650467">
    <property type="component" value="Unassembled WGS sequence"/>
</dbReference>
<feature type="region of interest" description="Disordered" evidence="10">
    <location>
        <begin position="384"/>
        <end position="425"/>
    </location>
</feature>
<feature type="binding site" evidence="7">
    <location>
        <position position="207"/>
    </location>
    <ligand>
        <name>ATP</name>
        <dbReference type="ChEBI" id="CHEBI:30616"/>
    </ligand>
</feature>
<dbReference type="PANTHER" id="PTHR24350">
    <property type="entry name" value="SERINE/THREONINE-PROTEIN KINASE IAL-RELATED"/>
    <property type="match status" value="1"/>
</dbReference>
<comment type="caution">
    <text evidence="12">The sequence shown here is derived from an EMBL/GenBank/DDBJ whole genome shotgun (WGS) entry which is preliminary data.</text>
</comment>
<dbReference type="Pfam" id="PF00069">
    <property type="entry name" value="Pkinase"/>
    <property type="match status" value="1"/>
</dbReference>
<evidence type="ECO:0000256" key="3">
    <source>
        <dbReference type="ARBA" id="ARBA00022741"/>
    </source>
</evidence>
<feature type="binding site" evidence="7">
    <location>
        <begin position="183"/>
        <end position="184"/>
    </location>
    <ligand>
        <name>ATP</name>
        <dbReference type="ChEBI" id="CHEBI:30616"/>
    </ligand>
</feature>
<feature type="cross-link" description="Glycyl lysine isopeptide (Lys-Gly) (interchain with G-Cter in SUMO2)" evidence="8">
    <location>
        <position position="181"/>
    </location>
</feature>
<accession>A0A835WCL0</accession>
<dbReference type="PROSITE" id="PS50011">
    <property type="entry name" value="PROTEIN_KINASE_DOM"/>
    <property type="match status" value="1"/>
</dbReference>
<keyword evidence="1" id="KW-0723">Serine/threonine-protein kinase</keyword>
<keyword evidence="5 7" id="KW-0067">ATP-binding</keyword>
<dbReference type="InterPro" id="IPR030616">
    <property type="entry name" value="Aur-like"/>
</dbReference>
<evidence type="ECO:0000313" key="12">
    <source>
        <dbReference type="EMBL" id="KAG2444853.1"/>
    </source>
</evidence>
<feature type="compositionally biased region" description="Basic and acidic residues" evidence="10">
    <location>
        <begin position="625"/>
        <end position="635"/>
    </location>
</feature>
<feature type="region of interest" description="Disordered" evidence="10">
    <location>
        <begin position="531"/>
        <end position="575"/>
    </location>
</feature>
<dbReference type="InterPro" id="IPR008271">
    <property type="entry name" value="Ser/Thr_kinase_AS"/>
</dbReference>
<feature type="binding site" evidence="7 9">
    <location>
        <position position="84"/>
    </location>
    <ligand>
        <name>ATP</name>
        <dbReference type="ChEBI" id="CHEBI:30616"/>
    </ligand>
</feature>
<dbReference type="GO" id="GO:0004674">
    <property type="term" value="F:protein serine/threonine kinase activity"/>
    <property type="evidence" value="ECO:0007669"/>
    <property type="project" value="UniProtKB-KW"/>
</dbReference>
<feature type="active site" description="Proton acceptor" evidence="6">
    <location>
        <position position="179"/>
    </location>
</feature>
<evidence type="ECO:0000256" key="1">
    <source>
        <dbReference type="ARBA" id="ARBA00022527"/>
    </source>
</evidence>
<dbReference type="PROSITE" id="PS00108">
    <property type="entry name" value="PROTEIN_KINASE_ST"/>
    <property type="match status" value="1"/>
</dbReference>
<evidence type="ECO:0000256" key="9">
    <source>
        <dbReference type="PROSITE-ProRule" id="PRU10141"/>
    </source>
</evidence>
<dbReference type="FunFam" id="1.10.510.10:FF:000571">
    <property type="entry name" value="Maternal embryonic leucine zipper kinase"/>
    <property type="match status" value="1"/>
</dbReference>
<organism evidence="12 13">
    <name type="scientific">Chlamydomonas incerta</name>
    <dbReference type="NCBI Taxonomy" id="51695"/>
    <lineage>
        <taxon>Eukaryota</taxon>
        <taxon>Viridiplantae</taxon>
        <taxon>Chlorophyta</taxon>
        <taxon>core chlorophytes</taxon>
        <taxon>Chlorophyceae</taxon>
        <taxon>CS clade</taxon>
        <taxon>Chlamydomonadales</taxon>
        <taxon>Chlamydomonadaceae</taxon>
        <taxon>Chlamydomonas</taxon>
    </lineage>
</organism>
<dbReference type="GO" id="GO:0005524">
    <property type="term" value="F:ATP binding"/>
    <property type="evidence" value="ECO:0007669"/>
    <property type="project" value="UniProtKB-UniRule"/>
</dbReference>
<evidence type="ECO:0000256" key="7">
    <source>
        <dbReference type="PIRSR" id="PIRSR630616-2"/>
    </source>
</evidence>
<feature type="domain" description="Protein kinase" evidence="11">
    <location>
        <begin position="55"/>
        <end position="323"/>
    </location>
</feature>
<feature type="region of interest" description="Disordered" evidence="10">
    <location>
        <begin position="589"/>
        <end position="666"/>
    </location>
</feature>
<dbReference type="InterPro" id="IPR011009">
    <property type="entry name" value="Kinase-like_dom_sf"/>
</dbReference>